<comment type="caution">
    <text evidence="1">The sequence shown here is derived from an EMBL/GenBank/DDBJ whole genome shotgun (WGS) entry which is preliminary data.</text>
</comment>
<evidence type="ECO:0000313" key="1">
    <source>
        <dbReference type="EMBL" id="KAJ8718700.1"/>
    </source>
</evidence>
<dbReference type="Proteomes" id="UP001231649">
    <property type="component" value="Chromosome 13"/>
</dbReference>
<proteinExistence type="predicted"/>
<accession>A0ACC2QLB4</accession>
<gene>
    <name evidence="1" type="ORF">PYW08_002937</name>
</gene>
<reference evidence="1" key="1">
    <citation type="submission" date="2023-03" db="EMBL/GenBank/DDBJ databases">
        <title>Chromosome-level genomes of two armyworms, Mythimna separata and Mythimna loreyi, provide insights into the biosynthesis and reception of sex pheromones.</title>
        <authorList>
            <person name="Zhao H."/>
        </authorList>
    </citation>
    <scope>NUCLEOTIDE SEQUENCE</scope>
    <source>
        <strain evidence="1">BeijingLab</strain>
    </source>
</reference>
<protein>
    <submittedName>
        <fullName evidence="1">Uncharacterized protein</fullName>
    </submittedName>
</protein>
<evidence type="ECO:0000313" key="2">
    <source>
        <dbReference type="Proteomes" id="UP001231649"/>
    </source>
</evidence>
<organism evidence="1 2">
    <name type="scientific">Mythimna loreyi</name>
    <dbReference type="NCBI Taxonomy" id="667449"/>
    <lineage>
        <taxon>Eukaryota</taxon>
        <taxon>Metazoa</taxon>
        <taxon>Ecdysozoa</taxon>
        <taxon>Arthropoda</taxon>
        <taxon>Hexapoda</taxon>
        <taxon>Insecta</taxon>
        <taxon>Pterygota</taxon>
        <taxon>Neoptera</taxon>
        <taxon>Endopterygota</taxon>
        <taxon>Lepidoptera</taxon>
        <taxon>Glossata</taxon>
        <taxon>Ditrysia</taxon>
        <taxon>Noctuoidea</taxon>
        <taxon>Noctuidae</taxon>
        <taxon>Noctuinae</taxon>
        <taxon>Hadenini</taxon>
        <taxon>Mythimna</taxon>
    </lineage>
</organism>
<keyword evidence="2" id="KW-1185">Reference proteome</keyword>
<name>A0ACC2QLB4_9NEOP</name>
<sequence>MDDLLSIDNSLLISLVEKYPVLWDRTLDFYKNRAATQAAWKQVAKTCKPEYTTWDDVSRKAYDKLIKQRWTHIRDNYYRSYKKLQEQRITGSRPTKPYLYSKRLVFLEKILPKIEPGRIAVNIKTENEQNYSESIDVSDNSLEANDNSMNTNLEIVPTYNDDANDPISTEEPSATNRHLLFFKGILPSLANFDDNETIDFQMGVLKLLKKIKSGQPSQQVSTYNIKFEETSSSHGGYSSDQ</sequence>
<dbReference type="EMBL" id="CM056789">
    <property type="protein sequence ID" value="KAJ8718700.1"/>
    <property type="molecule type" value="Genomic_DNA"/>
</dbReference>